<dbReference type="Proteomes" id="UP000243342">
    <property type="component" value="Unassembled WGS sequence"/>
</dbReference>
<reference evidence="1 2" key="1">
    <citation type="submission" date="2016-10" db="EMBL/GenBank/DDBJ databases">
        <title>Genome sequence of Streptomyces gilvigriseus MUSC 26.</title>
        <authorList>
            <person name="Lee L.-H."/>
            <person name="Ser H.-L."/>
        </authorList>
    </citation>
    <scope>NUCLEOTIDE SEQUENCE [LARGE SCALE GENOMIC DNA]</scope>
    <source>
        <strain evidence="1 2">MUSC 26</strain>
    </source>
</reference>
<proteinExistence type="predicted"/>
<dbReference type="AlphaFoldDB" id="A0A1J7BHQ2"/>
<keyword evidence="2" id="KW-1185">Reference proteome</keyword>
<dbReference type="InterPro" id="IPR027961">
    <property type="entry name" value="DUF4442"/>
</dbReference>
<gene>
    <name evidence="1" type="ORF">BIV57_06965</name>
</gene>
<protein>
    <submittedName>
        <fullName evidence="1">DUF4442 domain-containing protein</fullName>
    </submittedName>
</protein>
<accession>A0A1J7BHQ2</accession>
<organism evidence="1 2">
    <name type="scientific">Mangrovactinospora gilvigrisea</name>
    <dbReference type="NCBI Taxonomy" id="1428644"/>
    <lineage>
        <taxon>Bacteria</taxon>
        <taxon>Bacillati</taxon>
        <taxon>Actinomycetota</taxon>
        <taxon>Actinomycetes</taxon>
        <taxon>Kitasatosporales</taxon>
        <taxon>Streptomycetaceae</taxon>
        <taxon>Mangrovactinospora</taxon>
    </lineage>
</organism>
<dbReference type="OrthoDB" id="196313at2"/>
<dbReference type="Pfam" id="PF14539">
    <property type="entry name" value="DUF4442"/>
    <property type="match status" value="1"/>
</dbReference>
<dbReference type="EMBL" id="MLCF01000027">
    <property type="protein sequence ID" value="OIV38182.1"/>
    <property type="molecule type" value="Genomic_DNA"/>
</dbReference>
<dbReference type="CDD" id="cd03443">
    <property type="entry name" value="PaaI_thioesterase"/>
    <property type="match status" value="1"/>
</dbReference>
<comment type="caution">
    <text evidence="1">The sequence shown here is derived from an EMBL/GenBank/DDBJ whole genome shotgun (WGS) entry which is preliminary data.</text>
</comment>
<dbReference type="InterPro" id="IPR029069">
    <property type="entry name" value="HotDog_dom_sf"/>
</dbReference>
<name>A0A1J7BHQ2_9ACTN</name>
<dbReference type="RefSeq" id="WP_071655819.1">
    <property type="nucleotide sequence ID" value="NZ_MLCF01000027.1"/>
</dbReference>
<evidence type="ECO:0000313" key="2">
    <source>
        <dbReference type="Proteomes" id="UP000243342"/>
    </source>
</evidence>
<dbReference type="SUPFAM" id="SSF54637">
    <property type="entry name" value="Thioesterase/thiol ester dehydrase-isomerase"/>
    <property type="match status" value="1"/>
</dbReference>
<sequence>MATTDDHTIDHPLRQAVPFVRTLGLEFLEASAERAVLRLPDVPEQRNHIGGPHAGAMWTLAEAASGTITLEAFGHRLGDLLPLPVHSEIQFLKPAMGRITATAVLGRPADEVIAESDGGTRPEFPVKIDLTTEDGTVTGRMSITWTLKRVRA</sequence>
<evidence type="ECO:0000313" key="1">
    <source>
        <dbReference type="EMBL" id="OIV38182.1"/>
    </source>
</evidence>
<dbReference type="STRING" id="1428644.BIV57_06965"/>
<dbReference type="Gene3D" id="3.10.129.10">
    <property type="entry name" value="Hotdog Thioesterase"/>
    <property type="match status" value="1"/>
</dbReference>